<dbReference type="InterPro" id="IPR036412">
    <property type="entry name" value="HAD-like_sf"/>
</dbReference>
<proteinExistence type="predicted"/>
<dbReference type="SFLD" id="SFLDG01129">
    <property type="entry name" value="C1.5:_HAD__Beta-PGM__Phosphata"/>
    <property type="match status" value="1"/>
</dbReference>
<dbReference type="PRINTS" id="PR00413">
    <property type="entry name" value="HADHALOGNASE"/>
</dbReference>
<dbReference type="Gene3D" id="3.40.50.1000">
    <property type="entry name" value="HAD superfamily/HAD-like"/>
    <property type="match status" value="1"/>
</dbReference>
<dbReference type="SFLD" id="SFLDS00003">
    <property type="entry name" value="Haloacid_Dehalogenase"/>
    <property type="match status" value="1"/>
</dbReference>
<dbReference type="SFLD" id="SFLDG01135">
    <property type="entry name" value="C1.5.6:_HAD__Beta-PGM__Phospha"/>
    <property type="match status" value="1"/>
</dbReference>
<evidence type="ECO:0000313" key="2">
    <source>
        <dbReference type="Proteomes" id="UP000824230"/>
    </source>
</evidence>
<dbReference type="InterPro" id="IPR041492">
    <property type="entry name" value="HAD_2"/>
</dbReference>
<keyword evidence="1" id="KW-0378">Hydrolase</keyword>
<name>A0A9D1VK67_9FIRM</name>
<dbReference type="AlphaFoldDB" id="A0A9D1VK67"/>
<dbReference type="PANTHER" id="PTHR18901:SF38">
    <property type="entry name" value="PSEUDOURIDINE-5'-PHOSPHATASE"/>
    <property type="match status" value="1"/>
</dbReference>
<organism evidence="1 2">
    <name type="scientific">Candidatus Blautia pullistercoris</name>
    <dbReference type="NCBI Taxonomy" id="2838499"/>
    <lineage>
        <taxon>Bacteria</taxon>
        <taxon>Bacillati</taxon>
        <taxon>Bacillota</taxon>
        <taxon>Clostridia</taxon>
        <taxon>Lachnospirales</taxon>
        <taxon>Lachnospiraceae</taxon>
        <taxon>Blautia</taxon>
    </lineage>
</organism>
<dbReference type="Gene3D" id="1.10.150.240">
    <property type="entry name" value="Putative phosphatase, domain 2"/>
    <property type="match status" value="1"/>
</dbReference>
<comment type="caution">
    <text evidence="1">The sequence shown here is derived from an EMBL/GenBank/DDBJ whole genome shotgun (WGS) entry which is preliminary data.</text>
</comment>
<dbReference type="SUPFAM" id="SSF56784">
    <property type="entry name" value="HAD-like"/>
    <property type="match status" value="1"/>
</dbReference>
<reference evidence="1" key="1">
    <citation type="journal article" date="2021" name="PeerJ">
        <title>Extensive microbial diversity within the chicken gut microbiome revealed by metagenomics and culture.</title>
        <authorList>
            <person name="Gilroy R."/>
            <person name="Ravi A."/>
            <person name="Getino M."/>
            <person name="Pursley I."/>
            <person name="Horton D.L."/>
            <person name="Alikhan N.F."/>
            <person name="Baker D."/>
            <person name="Gharbi K."/>
            <person name="Hall N."/>
            <person name="Watson M."/>
            <person name="Adriaenssens E.M."/>
            <person name="Foster-Nyarko E."/>
            <person name="Jarju S."/>
            <person name="Secka A."/>
            <person name="Antonio M."/>
            <person name="Oren A."/>
            <person name="Chaudhuri R.R."/>
            <person name="La Ragione R."/>
            <person name="Hildebrand F."/>
            <person name="Pallen M.J."/>
        </authorList>
    </citation>
    <scope>NUCLEOTIDE SEQUENCE</scope>
    <source>
        <strain evidence="1">ChiHjej12B11-1927</strain>
    </source>
</reference>
<reference evidence="1" key="2">
    <citation type="submission" date="2021-04" db="EMBL/GenBank/DDBJ databases">
        <authorList>
            <person name="Gilroy R."/>
        </authorList>
    </citation>
    <scope>NUCLEOTIDE SEQUENCE</scope>
    <source>
        <strain evidence="1">ChiHjej12B11-1927</strain>
    </source>
</reference>
<gene>
    <name evidence="1" type="ORF">H9738_01640</name>
</gene>
<sequence length="221" mass="25459">MNRREILGVVFDMDGLMFDSERIVQYSWNIAGEKMGYGPLGDHIYHTLGLNRKTREEYFKNKYGRNFPFERFQELYRSVFQEYVRANGLPTKKGLHELLDFLRKEQIPMAVATSSSQEHAVGNLEKEGIREYFQTVITGNMVSRAKPDPEIYLKACRGLKLPPSKVLALEDSYNGLRSAHQAGMITVMVPDLLRDSACVDDILDEKMESLLEVRNWIASMR</sequence>
<dbReference type="GO" id="GO:0016787">
    <property type="term" value="F:hydrolase activity"/>
    <property type="evidence" value="ECO:0007669"/>
    <property type="project" value="UniProtKB-KW"/>
</dbReference>
<protein>
    <submittedName>
        <fullName evidence="1">HAD family hydrolase</fullName>
    </submittedName>
</protein>
<dbReference type="InterPro" id="IPR006439">
    <property type="entry name" value="HAD-SF_hydro_IA"/>
</dbReference>
<dbReference type="CDD" id="cd07505">
    <property type="entry name" value="HAD_BPGM-like"/>
    <property type="match status" value="1"/>
</dbReference>
<dbReference type="Pfam" id="PF13419">
    <property type="entry name" value="HAD_2"/>
    <property type="match status" value="1"/>
</dbReference>
<dbReference type="NCBIfam" id="TIGR01509">
    <property type="entry name" value="HAD-SF-IA-v3"/>
    <property type="match status" value="1"/>
</dbReference>
<dbReference type="InterPro" id="IPR023198">
    <property type="entry name" value="PGP-like_dom2"/>
</dbReference>
<dbReference type="Proteomes" id="UP000824230">
    <property type="component" value="Unassembled WGS sequence"/>
</dbReference>
<dbReference type="EMBL" id="DXFG01000037">
    <property type="protein sequence ID" value="HIX36564.1"/>
    <property type="molecule type" value="Genomic_DNA"/>
</dbReference>
<evidence type="ECO:0000313" key="1">
    <source>
        <dbReference type="EMBL" id="HIX36564.1"/>
    </source>
</evidence>
<accession>A0A9D1VK67</accession>
<dbReference type="PANTHER" id="PTHR18901">
    <property type="entry name" value="2-DEOXYGLUCOSE-6-PHOSPHATE PHOSPHATASE 2"/>
    <property type="match status" value="1"/>
</dbReference>
<dbReference type="InterPro" id="IPR023214">
    <property type="entry name" value="HAD_sf"/>
</dbReference>